<proteinExistence type="predicted"/>
<sequence>HSSTVDWTREPVNSMAGIMNTLAEDMQW</sequence>
<dbReference type="AlphaFoldDB" id="A0A8S2X540"/>
<comment type="caution">
    <text evidence="1">The sequence shown here is derived from an EMBL/GenBank/DDBJ whole genome shotgun (WGS) entry which is preliminary data.</text>
</comment>
<name>A0A8S2X540_9BILA</name>
<gene>
    <name evidence="1" type="ORF">BYL167_LOCUS35049</name>
</gene>
<reference evidence="1" key="1">
    <citation type="submission" date="2021-02" db="EMBL/GenBank/DDBJ databases">
        <authorList>
            <person name="Nowell W R."/>
        </authorList>
    </citation>
    <scope>NUCLEOTIDE SEQUENCE</scope>
</reference>
<organism evidence="1 2">
    <name type="scientific">Rotaria magnacalcarata</name>
    <dbReference type="NCBI Taxonomy" id="392030"/>
    <lineage>
        <taxon>Eukaryota</taxon>
        <taxon>Metazoa</taxon>
        <taxon>Spiralia</taxon>
        <taxon>Gnathifera</taxon>
        <taxon>Rotifera</taxon>
        <taxon>Eurotatoria</taxon>
        <taxon>Bdelloidea</taxon>
        <taxon>Philodinida</taxon>
        <taxon>Philodinidae</taxon>
        <taxon>Rotaria</taxon>
    </lineage>
</organism>
<feature type="non-terminal residue" evidence="1">
    <location>
        <position position="1"/>
    </location>
</feature>
<evidence type="ECO:0000313" key="1">
    <source>
        <dbReference type="EMBL" id="CAF4479340.1"/>
    </source>
</evidence>
<dbReference type="EMBL" id="CAJOBH010072677">
    <property type="protein sequence ID" value="CAF4479340.1"/>
    <property type="molecule type" value="Genomic_DNA"/>
</dbReference>
<protein>
    <submittedName>
        <fullName evidence="1">Uncharacterized protein</fullName>
    </submittedName>
</protein>
<dbReference type="Proteomes" id="UP000681967">
    <property type="component" value="Unassembled WGS sequence"/>
</dbReference>
<evidence type="ECO:0000313" key="2">
    <source>
        <dbReference type="Proteomes" id="UP000681967"/>
    </source>
</evidence>
<accession>A0A8S2X540</accession>